<comment type="function">
    <text evidence="4">Catalyzes the interconversion of methylthioribose-1-phosphate (MTR-1-P) into methylthioribulose-1-phosphate (MTRu-1-P).</text>
</comment>
<protein>
    <recommendedName>
        <fullName evidence="4">Methylthioribose-1-phosphate isomerase</fullName>
        <shortName evidence="4">M1Pi</shortName>
        <shortName evidence="4">MTR-1-P isomerase</shortName>
        <ecNumber evidence="4">5.3.1.23</ecNumber>
    </recommendedName>
    <alternativeName>
        <fullName evidence="4">S-methyl-5-thioribose-1-phosphate isomerase</fullName>
    </alternativeName>
</protein>
<dbReference type="KEGG" id="kme:H0A61_01772"/>
<dbReference type="RefSeq" id="WP_206706767.1">
    <property type="nucleotide sequence ID" value="NZ_CP059066.1"/>
</dbReference>
<dbReference type="GO" id="GO:0046523">
    <property type="term" value="F:S-methyl-5-thioribose-1-phosphate isomerase activity"/>
    <property type="evidence" value="ECO:0007669"/>
    <property type="project" value="UniProtKB-UniRule"/>
</dbReference>
<proteinExistence type="inferred from homology"/>
<dbReference type="UniPathway" id="UPA00904">
    <property type="reaction ID" value="UER00874"/>
</dbReference>
<evidence type="ECO:0000313" key="5">
    <source>
        <dbReference type="EMBL" id="QSQ09409.1"/>
    </source>
</evidence>
<evidence type="ECO:0000313" key="6">
    <source>
        <dbReference type="Proteomes" id="UP000662904"/>
    </source>
</evidence>
<dbReference type="FunFam" id="3.40.50.10470:FF:000010">
    <property type="entry name" value="Methylthioribose-1-phosphate isomerase"/>
    <property type="match status" value="1"/>
</dbReference>
<feature type="active site" description="Proton donor" evidence="4">
    <location>
        <position position="235"/>
    </location>
</feature>
<evidence type="ECO:0000256" key="1">
    <source>
        <dbReference type="ARBA" id="ARBA00022605"/>
    </source>
</evidence>
<keyword evidence="2 4" id="KW-0486">Methionine biosynthesis</keyword>
<evidence type="ECO:0000256" key="3">
    <source>
        <dbReference type="ARBA" id="ARBA00023235"/>
    </source>
</evidence>
<comment type="pathway">
    <text evidence="4">Amino-acid biosynthesis; L-methionine biosynthesis via salvage pathway; L-methionine from S-methyl-5-thio-alpha-D-ribose 1-phosphate: step 1/6.</text>
</comment>
<dbReference type="InterPro" id="IPR005251">
    <property type="entry name" value="IF-M1Pi"/>
</dbReference>
<dbReference type="NCBIfam" id="TIGR00512">
    <property type="entry name" value="salvage_mtnA"/>
    <property type="match status" value="1"/>
</dbReference>
<organism evidence="5 6">
    <name type="scientific">Koleobacter methoxysyntrophicus</name>
    <dbReference type="NCBI Taxonomy" id="2751313"/>
    <lineage>
        <taxon>Bacteria</taxon>
        <taxon>Bacillati</taxon>
        <taxon>Bacillota</taxon>
        <taxon>Clostridia</taxon>
        <taxon>Koleobacterales</taxon>
        <taxon>Koleobacteraceae</taxon>
        <taxon>Koleobacter</taxon>
    </lineage>
</organism>
<keyword evidence="1 4" id="KW-0028">Amino-acid biosynthesis</keyword>
<dbReference type="Gene3D" id="3.40.50.10470">
    <property type="entry name" value="Translation initiation factor eif-2b, domain 2"/>
    <property type="match status" value="1"/>
</dbReference>
<sequence>MKPIVWDKGCLRLLDQTKLPLEEKIIECRDYQSVADAIREMRVRGAPAIGAAAAYGMVIGARGIDAGDKKQWFKELEKVAETLKNTRPTAVNLTWAVDRMLKKAEENKHLGIRELQDILENEAVKIAREDVESNYAIGRFGNTLVPERARILTHCNAGALATVGYGTALGIVRAAHASGKDIHVFAGETRPFLQGARLTVWELMKEGIEVTLITDNMAGYVMAKGMVDLVIVGADRIASNGDVANKIGTYSLAVLAKENNIPFYVAAPLSTIDMSLSSGEEIPIEERAPDEVLYIQGRAIAPEGVKVFNPAFDITPNSLITAIITDKGVIKEPYDKNLKALFSDGTRGNN</sequence>
<dbReference type="SUPFAM" id="SSF100950">
    <property type="entry name" value="NagB/RpiA/CoA transferase-like"/>
    <property type="match status" value="1"/>
</dbReference>
<feature type="binding site" evidence="4">
    <location>
        <position position="87"/>
    </location>
    <ligand>
        <name>substrate</name>
    </ligand>
</feature>
<dbReference type="HAMAP" id="MF_01678">
    <property type="entry name" value="Salvage_MtnA"/>
    <property type="match status" value="1"/>
</dbReference>
<feature type="binding site" evidence="4">
    <location>
        <begin position="245"/>
        <end position="246"/>
    </location>
    <ligand>
        <name>substrate</name>
    </ligand>
</feature>
<dbReference type="InterPro" id="IPR000649">
    <property type="entry name" value="IF-2B-related"/>
</dbReference>
<dbReference type="EMBL" id="CP059066">
    <property type="protein sequence ID" value="QSQ09409.1"/>
    <property type="molecule type" value="Genomic_DNA"/>
</dbReference>
<dbReference type="InterPro" id="IPR027363">
    <property type="entry name" value="M1Pi_N"/>
</dbReference>
<gene>
    <name evidence="4 5" type="primary">mtnA</name>
    <name evidence="5" type="ORF">H0A61_01772</name>
</gene>
<dbReference type="Proteomes" id="UP000662904">
    <property type="component" value="Chromosome"/>
</dbReference>
<name>A0A8A0RPH7_9FIRM</name>
<feature type="binding site" evidence="4">
    <location>
        <begin position="44"/>
        <end position="46"/>
    </location>
    <ligand>
        <name>substrate</name>
    </ligand>
</feature>
<dbReference type="InterPro" id="IPR011559">
    <property type="entry name" value="Initiation_fac_2B_a/b/d"/>
</dbReference>
<dbReference type="FunFam" id="1.20.120.420:FF:000003">
    <property type="entry name" value="Methylthioribose-1-phosphate isomerase"/>
    <property type="match status" value="1"/>
</dbReference>
<dbReference type="PANTHER" id="PTHR43475:SF1">
    <property type="entry name" value="METHYLTHIORIBOSE-1-PHOSPHATE ISOMERASE"/>
    <property type="match status" value="1"/>
</dbReference>
<dbReference type="Gene3D" id="1.20.120.420">
    <property type="entry name" value="translation initiation factor eif-2b, domain 1"/>
    <property type="match status" value="1"/>
</dbReference>
<dbReference type="GO" id="GO:0019509">
    <property type="term" value="P:L-methionine salvage from methylthioadenosine"/>
    <property type="evidence" value="ECO:0007669"/>
    <property type="project" value="UniProtKB-UniRule"/>
</dbReference>
<feature type="binding site" evidence="4">
    <location>
        <position position="194"/>
    </location>
    <ligand>
        <name>substrate</name>
    </ligand>
</feature>
<evidence type="ECO:0000256" key="2">
    <source>
        <dbReference type="ARBA" id="ARBA00023167"/>
    </source>
</evidence>
<evidence type="ECO:0000256" key="4">
    <source>
        <dbReference type="HAMAP-Rule" id="MF_01678"/>
    </source>
</evidence>
<dbReference type="NCBIfam" id="TIGR00524">
    <property type="entry name" value="eIF-2B_rel"/>
    <property type="match status" value="1"/>
</dbReference>
<dbReference type="PANTHER" id="PTHR43475">
    <property type="entry name" value="METHYLTHIORIBOSE-1-PHOSPHATE ISOMERASE"/>
    <property type="match status" value="1"/>
</dbReference>
<dbReference type="EC" id="5.3.1.23" evidence="4"/>
<comment type="similarity">
    <text evidence="4">Belongs to the EIF-2B alpha/beta/delta subunits family. MtnA subfamily.</text>
</comment>
<comment type="catalytic activity">
    <reaction evidence="4">
        <text>5-(methylsulfanyl)-alpha-D-ribose 1-phosphate = 5-(methylsulfanyl)-D-ribulose 1-phosphate</text>
        <dbReference type="Rhea" id="RHEA:19989"/>
        <dbReference type="ChEBI" id="CHEBI:58533"/>
        <dbReference type="ChEBI" id="CHEBI:58548"/>
        <dbReference type="EC" id="5.3.1.23"/>
    </reaction>
</comment>
<keyword evidence="3 4" id="KW-0413">Isomerase</keyword>
<dbReference type="InterPro" id="IPR042529">
    <property type="entry name" value="IF_2B-like_C"/>
</dbReference>
<accession>A0A8A0RPH7</accession>
<dbReference type="Pfam" id="PF01008">
    <property type="entry name" value="IF-2B"/>
    <property type="match status" value="1"/>
</dbReference>
<dbReference type="NCBIfam" id="NF004326">
    <property type="entry name" value="PRK05720.1"/>
    <property type="match status" value="1"/>
</dbReference>
<keyword evidence="6" id="KW-1185">Reference proteome</keyword>
<feature type="site" description="Transition state stabilizer" evidence="4">
    <location>
        <position position="155"/>
    </location>
</feature>
<reference evidence="5" key="1">
    <citation type="submission" date="2020-07" db="EMBL/GenBank/DDBJ databases">
        <title>Koleobacter methoxysyntrophicus gen. nov., sp. nov., a novel anaerobic bacterium isolated from deep subsurface oil field and proposal of Koleobacterales ord. nov. in the phylum Firmicutes.</title>
        <authorList>
            <person name="Sakamoto S."/>
            <person name="Tamaki H."/>
        </authorList>
    </citation>
    <scope>NUCLEOTIDE SEQUENCE</scope>
    <source>
        <strain evidence="5">NRmbB1</strain>
    </source>
</reference>
<dbReference type="AlphaFoldDB" id="A0A8A0RPH7"/>
<dbReference type="InterPro" id="IPR037171">
    <property type="entry name" value="NagB/RpiA_transferase-like"/>
</dbReference>